<gene>
    <name evidence="2" type="ORF">GYA27_04340</name>
</gene>
<name>A0A7X9DL56_UNCKA</name>
<organism evidence="2 3">
    <name type="scientific">candidate division WWE3 bacterium</name>
    <dbReference type="NCBI Taxonomy" id="2053526"/>
    <lineage>
        <taxon>Bacteria</taxon>
        <taxon>Katanobacteria</taxon>
    </lineage>
</organism>
<evidence type="ECO:0008006" key="4">
    <source>
        <dbReference type="Google" id="ProtNLM"/>
    </source>
</evidence>
<dbReference type="Proteomes" id="UP000526033">
    <property type="component" value="Unassembled WGS sequence"/>
</dbReference>
<dbReference type="EMBL" id="JAAZNL010000055">
    <property type="protein sequence ID" value="NMB70397.1"/>
    <property type="molecule type" value="Genomic_DNA"/>
</dbReference>
<dbReference type="AlphaFoldDB" id="A0A7X9DL56"/>
<evidence type="ECO:0000256" key="1">
    <source>
        <dbReference type="SAM" id="Phobius"/>
    </source>
</evidence>
<proteinExistence type="predicted"/>
<evidence type="ECO:0000313" key="3">
    <source>
        <dbReference type="Proteomes" id="UP000526033"/>
    </source>
</evidence>
<keyword evidence="1" id="KW-0472">Membrane</keyword>
<comment type="caution">
    <text evidence="2">The sequence shown here is derived from an EMBL/GenBank/DDBJ whole genome shotgun (WGS) entry which is preliminary data.</text>
</comment>
<evidence type="ECO:0000313" key="2">
    <source>
        <dbReference type="EMBL" id="NMB70397.1"/>
    </source>
</evidence>
<accession>A0A7X9DL56</accession>
<keyword evidence="1" id="KW-0812">Transmembrane</keyword>
<feature type="transmembrane region" description="Helical" evidence="1">
    <location>
        <begin position="62"/>
        <end position="95"/>
    </location>
</feature>
<protein>
    <recommendedName>
        <fullName evidence="4">DUF5673 domain-containing protein</fullName>
    </recommendedName>
</protein>
<reference evidence="2 3" key="1">
    <citation type="journal article" date="2020" name="Biotechnol. Biofuels">
        <title>New insights from the biogas microbiome by comprehensive genome-resolved metagenomics of nearly 1600 species originating from multiple anaerobic digesters.</title>
        <authorList>
            <person name="Campanaro S."/>
            <person name="Treu L."/>
            <person name="Rodriguez-R L.M."/>
            <person name="Kovalovszki A."/>
            <person name="Ziels R.M."/>
            <person name="Maus I."/>
            <person name="Zhu X."/>
            <person name="Kougias P.G."/>
            <person name="Basile A."/>
            <person name="Luo G."/>
            <person name="Schluter A."/>
            <person name="Konstantinidis K.T."/>
            <person name="Angelidaki I."/>
        </authorList>
    </citation>
    <scope>NUCLEOTIDE SEQUENCE [LARGE SCALE GENOMIC DNA]</scope>
    <source>
        <strain evidence="2">AS27yjCOA_165</strain>
    </source>
</reference>
<sequence>MKLSFAGVSDLLGLNNIVPTVKPRQPNVDIKALGEKKILLSWEADSRPHTTDVSEQRMTRTYTVIGVVIALVLIILQEFFLLLLIGSMLFVRYVLAKVPPEKINYTLSTHGITIGPETYYWKELLQYFFMDGVGEHVVAVDIEGAAMPRLFISFHPKDKETIKEILDQHLIYLETPPKSAFDKTYETIMSKLTLK</sequence>
<keyword evidence="1" id="KW-1133">Transmembrane helix</keyword>